<keyword evidence="2 6" id="KW-0808">Transferase</keyword>
<evidence type="ECO:0000313" key="11">
    <source>
        <dbReference type="Proteomes" id="UP001327219"/>
    </source>
</evidence>
<feature type="binding site" evidence="6">
    <location>
        <begin position="310"/>
        <end position="315"/>
    </location>
    <ligand>
        <name>ATP</name>
        <dbReference type="ChEBI" id="CHEBI:30616"/>
    </ligand>
</feature>
<dbReference type="PANTHER" id="PTHR11547">
    <property type="entry name" value="ARGININE OR CREATINE KINASE"/>
    <property type="match status" value="1"/>
</dbReference>
<dbReference type="Gene3D" id="1.10.135.10">
    <property type="entry name" value="ATP:guanido phosphotransferase, N-terminal domain"/>
    <property type="match status" value="1"/>
</dbReference>
<sequence>MRVIRLINKSSLSILITLSIYINSVAAPLCNYHYNKLSEDLKIQINKKLTFFGDTLDHTLKSGEENKDSSIGCYAGDATSYYTYKEVFYPTIKDYHGILPNEDTDHKLHKIKISDYNTLLDNVISIRFRVARNLKEFPFPSAMKRLQRFEVEKKILSAIQKLPKEYRGVYNRLSSLTKEKYNSLLNNHLVFGSNDKYLESAGILNNWPEARGAYISDDKNFMVWVNEEDHMRIIYLTDGKDIIGSYNKFVDALSILEKELEFAWDKKLGYLNSCPTNIGTALRLSVHIKLDNLDIEEIKSIAKEFNLSVRGTYGENSGIINNTYDISNSQRLGITPEKIIHDLVNGISKLNLKNKVQNGTVKLKR</sequence>
<evidence type="ECO:0000256" key="2">
    <source>
        <dbReference type="ARBA" id="ARBA00022679"/>
    </source>
</evidence>
<name>A0ABZ0URY4_9RICK</name>
<dbReference type="InterPro" id="IPR022413">
    <property type="entry name" value="ATP-guanido_PTrfase_N"/>
</dbReference>
<keyword evidence="10" id="KW-0614">Plasmid</keyword>
<dbReference type="SUPFAM" id="SSF55931">
    <property type="entry name" value="Glutamine synthetase/guanido kinase"/>
    <property type="match status" value="1"/>
</dbReference>
<evidence type="ECO:0000259" key="8">
    <source>
        <dbReference type="PROSITE" id="PS51509"/>
    </source>
</evidence>
<evidence type="ECO:0000313" key="10">
    <source>
        <dbReference type="EMBL" id="WPX97453.1"/>
    </source>
</evidence>
<dbReference type="InterPro" id="IPR036802">
    <property type="entry name" value="ATP-guanido_PTrfase_N_sf"/>
</dbReference>
<dbReference type="InterPro" id="IPR000749">
    <property type="entry name" value="ATP-guanido_PTrfase"/>
</dbReference>
<evidence type="ECO:0000256" key="4">
    <source>
        <dbReference type="ARBA" id="ARBA00022777"/>
    </source>
</evidence>
<dbReference type="InterPro" id="IPR022415">
    <property type="entry name" value="ATP-guanido_PTrfase_AS"/>
</dbReference>
<dbReference type="SUPFAM" id="SSF48034">
    <property type="entry name" value="Guanido kinase N-terminal domain"/>
    <property type="match status" value="1"/>
</dbReference>
<feature type="binding site" evidence="6">
    <location>
        <position position="232"/>
    </location>
    <ligand>
        <name>ATP</name>
        <dbReference type="ChEBI" id="CHEBI:30616"/>
    </ligand>
</feature>
<feature type="binding site" evidence="6">
    <location>
        <begin position="283"/>
        <end position="287"/>
    </location>
    <ligand>
        <name>ATP</name>
        <dbReference type="ChEBI" id="CHEBI:30616"/>
    </ligand>
</feature>
<evidence type="ECO:0000256" key="6">
    <source>
        <dbReference type="PROSITE-ProRule" id="PRU00843"/>
    </source>
</evidence>
<dbReference type="InterPro" id="IPR022414">
    <property type="entry name" value="ATP-guanido_PTrfase_cat"/>
</dbReference>
<dbReference type="PROSITE" id="PS00112">
    <property type="entry name" value="PHOSPHAGEN_KINASE"/>
    <property type="match status" value="1"/>
</dbReference>
<proteinExistence type="inferred from homology"/>
<feature type="domain" description="Phosphagen kinase N-terminal" evidence="8">
    <location>
        <begin position="13"/>
        <end position="97"/>
    </location>
</feature>
<accession>A0ABZ0URY4</accession>
<dbReference type="InterPro" id="IPR014746">
    <property type="entry name" value="Gln_synth/guanido_kin_cat_dom"/>
</dbReference>
<evidence type="ECO:0000256" key="7">
    <source>
        <dbReference type="RuleBase" id="RU000505"/>
    </source>
</evidence>
<geneLocation type="plasmid" evidence="10 11">
    <name>unnamed1</name>
</geneLocation>
<dbReference type="PROSITE" id="PS51509">
    <property type="entry name" value="PHOSPHAGEN_KINASE_N"/>
    <property type="match status" value="1"/>
</dbReference>
<feature type="binding site" evidence="6">
    <location>
        <position position="188"/>
    </location>
    <ligand>
        <name>ATP</name>
        <dbReference type="ChEBI" id="CHEBI:30616"/>
    </ligand>
</feature>
<feature type="binding site" evidence="6">
    <location>
        <begin position="125"/>
        <end position="129"/>
    </location>
    <ligand>
        <name>ATP</name>
        <dbReference type="ChEBI" id="CHEBI:30616"/>
    </ligand>
</feature>
<evidence type="ECO:0000256" key="3">
    <source>
        <dbReference type="ARBA" id="ARBA00022741"/>
    </source>
</evidence>
<dbReference type="EMBL" id="CP110821">
    <property type="protein sequence ID" value="WPX97453.1"/>
    <property type="molecule type" value="Genomic_DNA"/>
</dbReference>
<keyword evidence="11" id="KW-1185">Reference proteome</keyword>
<feature type="domain" description="Phosphagen kinase C-terminal" evidence="9">
    <location>
        <begin position="122"/>
        <end position="357"/>
    </location>
</feature>
<protein>
    <submittedName>
        <fullName evidence="10">Phosphagen-kinase super family</fullName>
    </submittedName>
</protein>
<reference evidence="10 11" key="1">
    <citation type="submission" date="2022-11" db="EMBL/GenBank/DDBJ databases">
        <title>Host association and intracellularity evolved multiple times independently in the Rickettsiales.</title>
        <authorList>
            <person name="Castelli M."/>
            <person name="Nardi T."/>
            <person name="Gammuto L."/>
            <person name="Bellinzona G."/>
            <person name="Sabaneyeva E."/>
            <person name="Potekhin A."/>
            <person name="Serra V."/>
            <person name="Petroni G."/>
            <person name="Sassera D."/>
        </authorList>
    </citation>
    <scope>NUCLEOTIDE SEQUENCE [LARGE SCALE GENOMIC DNA]</scope>
    <source>
        <strain evidence="10 11">NDG2</strain>
        <plasmid evidence="10 11">unnamed1</plasmid>
    </source>
</reference>
<dbReference type="Pfam" id="PF02807">
    <property type="entry name" value="ATP-gua_PtransN"/>
    <property type="match status" value="1"/>
</dbReference>
<dbReference type="Proteomes" id="UP001327219">
    <property type="component" value="Plasmid unnamed1"/>
</dbReference>
<dbReference type="Pfam" id="PF00217">
    <property type="entry name" value="ATP-gua_Ptrans"/>
    <property type="match status" value="1"/>
</dbReference>
<keyword evidence="4 6" id="KW-0418">Kinase</keyword>
<comment type="similarity">
    <text evidence="1 6 7">Belongs to the ATP:guanido phosphotransferase family.</text>
</comment>
<dbReference type="RefSeq" id="WP_323733443.1">
    <property type="nucleotide sequence ID" value="NZ_CP110821.1"/>
</dbReference>
<evidence type="ECO:0000256" key="1">
    <source>
        <dbReference type="ARBA" id="ARBA00006798"/>
    </source>
</evidence>
<dbReference type="Gene3D" id="3.30.590.10">
    <property type="entry name" value="Glutamine synthetase/guanido kinase, catalytic domain"/>
    <property type="match status" value="1"/>
</dbReference>
<dbReference type="PROSITE" id="PS51510">
    <property type="entry name" value="PHOSPHAGEN_KINASE_C"/>
    <property type="match status" value="1"/>
</dbReference>
<keyword evidence="5 6" id="KW-0067">ATP-binding</keyword>
<evidence type="ECO:0000259" key="9">
    <source>
        <dbReference type="PROSITE" id="PS51510"/>
    </source>
</evidence>
<gene>
    <name evidence="10" type="ORF">Bandiella_01611</name>
</gene>
<evidence type="ECO:0000256" key="5">
    <source>
        <dbReference type="ARBA" id="ARBA00022840"/>
    </source>
</evidence>
<organism evidence="10 11">
    <name type="scientific">Candidatus Bandiella euplotis</name>
    <dbReference type="NCBI Taxonomy" id="1664265"/>
    <lineage>
        <taxon>Bacteria</taxon>
        <taxon>Pseudomonadati</taxon>
        <taxon>Pseudomonadota</taxon>
        <taxon>Alphaproteobacteria</taxon>
        <taxon>Rickettsiales</taxon>
        <taxon>Candidatus Midichloriaceae</taxon>
        <taxon>Candidatus Bandiella</taxon>
    </lineage>
</organism>
<dbReference type="PANTHER" id="PTHR11547:SF38">
    <property type="entry name" value="ARGININE KINASE 1-RELATED"/>
    <property type="match status" value="1"/>
</dbReference>
<keyword evidence="3 6" id="KW-0547">Nucleotide-binding</keyword>